<evidence type="ECO:0000313" key="2">
    <source>
        <dbReference type="Proteomes" id="UP000789525"/>
    </source>
</evidence>
<accession>A0ACA9L7R5</accession>
<keyword evidence="2" id="KW-1185">Reference proteome</keyword>
<evidence type="ECO:0000313" key="1">
    <source>
        <dbReference type="EMBL" id="CAG8515379.1"/>
    </source>
</evidence>
<gene>
    <name evidence="1" type="ORF">ACOLOM_LOCUS3409</name>
</gene>
<organism evidence="1 2">
    <name type="scientific">Acaulospora colombiana</name>
    <dbReference type="NCBI Taxonomy" id="27376"/>
    <lineage>
        <taxon>Eukaryota</taxon>
        <taxon>Fungi</taxon>
        <taxon>Fungi incertae sedis</taxon>
        <taxon>Mucoromycota</taxon>
        <taxon>Glomeromycotina</taxon>
        <taxon>Glomeromycetes</taxon>
        <taxon>Diversisporales</taxon>
        <taxon>Acaulosporaceae</taxon>
        <taxon>Acaulospora</taxon>
    </lineage>
</organism>
<comment type="caution">
    <text evidence="1">The sequence shown here is derived from an EMBL/GenBank/DDBJ whole genome shotgun (WGS) entry which is preliminary data.</text>
</comment>
<sequence length="308" mass="34437">MEAQKESGFVEVRNGILENEASTNTSRSLPRVVFSAHFSPQRAPSPSEFSLSPASYSSAEEEMVVHEQERNAITTLASLAFVARNMKQQSPAFSVASSAVSSPPSSPCPASPRRSSRKPKPSRRSKEQIFGKRRLSGPATRLRKHKPTMSEDGEREEYYRERTAPIPETLDAPYTRTRRLPMANAHGVVGCGGYNPVLPKNPNYPFPPPKNSVTSKWSPNQRKAFLALYLTHGKDFSLIGKMVHKTTSEVVEYYYLCKHSPTFRSAKSMRKDMEEYEDNLNKIDAQVKGFAKVAQGKKGGRKKKAIRN</sequence>
<dbReference type="EMBL" id="CAJVPT010005038">
    <property type="protein sequence ID" value="CAG8515379.1"/>
    <property type="molecule type" value="Genomic_DNA"/>
</dbReference>
<name>A0ACA9L7R5_9GLOM</name>
<dbReference type="Proteomes" id="UP000789525">
    <property type="component" value="Unassembled WGS sequence"/>
</dbReference>
<reference evidence="1" key="1">
    <citation type="submission" date="2021-06" db="EMBL/GenBank/DDBJ databases">
        <authorList>
            <person name="Kallberg Y."/>
            <person name="Tangrot J."/>
            <person name="Rosling A."/>
        </authorList>
    </citation>
    <scope>NUCLEOTIDE SEQUENCE</scope>
    <source>
        <strain evidence="1">CL356</strain>
    </source>
</reference>
<proteinExistence type="predicted"/>
<protein>
    <submittedName>
        <fullName evidence="1">9540_t:CDS:1</fullName>
    </submittedName>
</protein>